<sequence>MTDSSHTPGAKLDWAKLAAMAADFTADERTAMADLAAELTAEDLEVAIEYDFALAEYEAVNRAIEAEGLAPVVLELAPATARVLDLLRATGAEPTAVGDRVDVWTVERCPVCTTGSLDIRHLGDPANGRVELNCDVCRYEVGVDPAEALGIGSDDLDDFAFVPPVEEPSADERAAAQVPVFDHPSQMVNDTARQMWARREAQNLLDKLTKTQGSVSQDELRERMKAGGSFILDRPTGVPALVGDGQKVLWAEGEGFLIGGPQGVGKTTLSGELLLGLLGKQKEVMGLSVKTVNRVLYLAMDRPQQIARAHGRLFGPEDRELLDDKLVVWPGPPLEDMAQNTDLLTQLAEAADADVVFVDSLKDAALGLSEDTVGAGWNRAQQKLLESGRNIVVLHHIKKAIEGDNPTINDMYGSTWITSGCGSVAMLNGKAGDPIVKFFHLKTPAEEIGPFTLYHDQPKGTIRIHESVDLVAMASCAEGVTARAAAILLYEEDKPSKSNVEKARRRLDKLVDEGELRSAGGEGKGTKTYFGV</sequence>
<proteinExistence type="predicted"/>
<keyword evidence="2" id="KW-0067">ATP-binding</keyword>
<reference evidence="2 3" key="1">
    <citation type="submission" date="2023-06" db="EMBL/GenBank/DDBJ databases">
        <title>Rhodococcus indonesiensis sp. nov a new member of the Rhodococcus ruber lineage isolated from a sediment of neutral hot spring.</title>
        <authorList>
            <person name="Kusuma A.B."/>
            <person name="Fenylestari G."/>
            <person name="Ammar F."/>
            <person name="Nouioui I."/>
            <person name="Goodfellow M."/>
        </authorList>
    </citation>
    <scope>NUCLEOTIDE SEQUENCE [LARGE SCALE GENOMIC DNA]</scope>
    <source>
        <strain evidence="2 3">CSLK01-03</strain>
    </source>
</reference>
<organism evidence="2 3">
    <name type="scientific">Rhodococcus indonesiensis</name>
    <dbReference type="NCBI Taxonomy" id="3055869"/>
    <lineage>
        <taxon>Bacteria</taxon>
        <taxon>Bacillati</taxon>
        <taxon>Actinomycetota</taxon>
        <taxon>Actinomycetes</taxon>
        <taxon>Mycobacteriales</taxon>
        <taxon>Nocardiaceae</taxon>
        <taxon>Rhodococcus</taxon>
    </lineage>
</organism>
<accession>A0ABT7RLX1</accession>
<evidence type="ECO:0000259" key="1">
    <source>
        <dbReference type="SMART" id="SM00382"/>
    </source>
</evidence>
<dbReference type="SUPFAM" id="SSF52540">
    <property type="entry name" value="P-loop containing nucleoside triphosphate hydrolases"/>
    <property type="match status" value="1"/>
</dbReference>
<dbReference type="EMBL" id="JAUBOF010000026">
    <property type="protein sequence ID" value="MDM7488611.1"/>
    <property type="molecule type" value="Genomic_DNA"/>
</dbReference>
<dbReference type="InterPro" id="IPR027417">
    <property type="entry name" value="P-loop_NTPase"/>
</dbReference>
<feature type="domain" description="AAA+ ATPase" evidence="1">
    <location>
        <begin position="252"/>
        <end position="422"/>
    </location>
</feature>
<dbReference type="Gene3D" id="3.40.50.300">
    <property type="entry name" value="P-loop containing nucleotide triphosphate hydrolases"/>
    <property type="match status" value="1"/>
</dbReference>
<comment type="caution">
    <text evidence="2">The sequence shown here is derived from an EMBL/GenBank/DDBJ whole genome shotgun (WGS) entry which is preliminary data.</text>
</comment>
<name>A0ABT7RLX1_9NOCA</name>
<dbReference type="SMART" id="SM00382">
    <property type="entry name" value="AAA"/>
    <property type="match status" value="1"/>
</dbReference>
<evidence type="ECO:0000313" key="3">
    <source>
        <dbReference type="Proteomes" id="UP001233164"/>
    </source>
</evidence>
<keyword evidence="2" id="KW-0547">Nucleotide-binding</keyword>
<dbReference type="GO" id="GO:0005524">
    <property type="term" value="F:ATP binding"/>
    <property type="evidence" value="ECO:0007669"/>
    <property type="project" value="UniProtKB-KW"/>
</dbReference>
<gene>
    <name evidence="2" type="ORF">QT969_09945</name>
</gene>
<dbReference type="RefSeq" id="WP_289378680.1">
    <property type="nucleotide sequence ID" value="NZ_JAUBOF010000026.1"/>
</dbReference>
<dbReference type="InterPro" id="IPR003593">
    <property type="entry name" value="AAA+_ATPase"/>
</dbReference>
<dbReference type="Pfam" id="PF13481">
    <property type="entry name" value="AAA_25"/>
    <property type="match status" value="1"/>
</dbReference>
<dbReference type="Proteomes" id="UP001233164">
    <property type="component" value="Unassembled WGS sequence"/>
</dbReference>
<protein>
    <submittedName>
        <fullName evidence="2">ATP-binding protein</fullName>
    </submittedName>
</protein>
<keyword evidence="3" id="KW-1185">Reference proteome</keyword>
<evidence type="ECO:0000313" key="2">
    <source>
        <dbReference type="EMBL" id="MDM7488611.1"/>
    </source>
</evidence>